<reference evidence="1 2" key="1">
    <citation type="journal article" date="2020" name="Nature">
        <title>Six reference-quality genomes reveal evolution of bat adaptations.</title>
        <authorList>
            <person name="Jebb D."/>
            <person name="Huang Z."/>
            <person name="Pippel M."/>
            <person name="Hughes G.M."/>
            <person name="Lavrichenko K."/>
            <person name="Devanna P."/>
            <person name="Winkler S."/>
            <person name="Jermiin L.S."/>
            <person name="Skirmuntt E.C."/>
            <person name="Katzourakis A."/>
            <person name="Burkitt-Gray L."/>
            <person name="Ray D.A."/>
            <person name="Sullivan K.A.M."/>
            <person name="Roscito J.G."/>
            <person name="Kirilenko B.M."/>
            <person name="Davalos L.M."/>
            <person name="Corthals A.P."/>
            <person name="Power M.L."/>
            <person name="Jones G."/>
            <person name="Ransome R.D."/>
            <person name="Dechmann D.K.N."/>
            <person name="Locatelli A.G."/>
            <person name="Puechmaille S.J."/>
            <person name="Fedrigo O."/>
            <person name="Jarvis E.D."/>
            <person name="Hiller M."/>
            <person name="Vernes S.C."/>
            <person name="Myers E.W."/>
            <person name="Teeling E.C."/>
        </authorList>
    </citation>
    <scope>NUCLEOTIDE SEQUENCE [LARGE SCALE GENOMIC DNA]</scope>
    <source>
        <strain evidence="1">MMyoMyo1</strain>
        <tissue evidence="1">Flight muscle</tissue>
    </source>
</reference>
<dbReference type="AlphaFoldDB" id="A0A7J7ZWN9"/>
<accession>A0A7J7ZWN9</accession>
<keyword evidence="2" id="KW-1185">Reference proteome</keyword>
<proteinExistence type="predicted"/>
<dbReference type="Proteomes" id="UP000527355">
    <property type="component" value="Unassembled WGS sequence"/>
</dbReference>
<name>A0A7J7ZWN9_MYOMY</name>
<evidence type="ECO:0000313" key="2">
    <source>
        <dbReference type="Proteomes" id="UP000527355"/>
    </source>
</evidence>
<organism evidence="1 2">
    <name type="scientific">Myotis myotis</name>
    <name type="common">Greater mouse-eared bat</name>
    <name type="synonym">Vespertilio myotis</name>
    <dbReference type="NCBI Taxonomy" id="51298"/>
    <lineage>
        <taxon>Eukaryota</taxon>
        <taxon>Metazoa</taxon>
        <taxon>Chordata</taxon>
        <taxon>Craniata</taxon>
        <taxon>Vertebrata</taxon>
        <taxon>Euteleostomi</taxon>
        <taxon>Mammalia</taxon>
        <taxon>Eutheria</taxon>
        <taxon>Laurasiatheria</taxon>
        <taxon>Chiroptera</taxon>
        <taxon>Yangochiroptera</taxon>
        <taxon>Vespertilionidae</taxon>
        <taxon>Myotis</taxon>
    </lineage>
</organism>
<gene>
    <name evidence="1" type="ORF">mMyoMyo1_009601</name>
</gene>
<comment type="caution">
    <text evidence="1">The sequence shown here is derived from an EMBL/GenBank/DDBJ whole genome shotgun (WGS) entry which is preliminary data.</text>
</comment>
<protein>
    <submittedName>
        <fullName evidence="1">Uncharacterized protein</fullName>
    </submittedName>
</protein>
<sequence>MQIKTTMRYHPTPVRMIPSIHQQTTSVGKGVEKREPGALLGMQIGAATVEDSMEFPYDPASPLLGIYPKKRETLIRKNIRTPLFIAVLFTIVKTWKKSMCHQLMSGQECYGTFTQWNTTRP</sequence>
<evidence type="ECO:0000313" key="1">
    <source>
        <dbReference type="EMBL" id="KAF6378673.1"/>
    </source>
</evidence>
<dbReference type="EMBL" id="JABWUV010000002">
    <property type="protein sequence ID" value="KAF6378673.1"/>
    <property type="molecule type" value="Genomic_DNA"/>
</dbReference>